<dbReference type="FunFam" id="2.30.30.30:FF:000001">
    <property type="entry name" value="50S ribosomal protein L2"/>
    <property type="match status" value="1"/>
</dbReference>
<keyword evidence="5 7" id="KW-0687">Ribonucleoprotein</keyword>
<dbReference type="InterPro" id="IPR002171">
    <property type="entry name" value="Ribosomal_uL2"/>
</dbReference>
<dbReference type="PANTHER" id="PTHR13691">
    <property type="entry name" value="RIBOSOMAL PROTEIN L2"/>
    <property type="match status" value="1"/>
</dbReference>
<dbReference type="RefSeq" id="WP_015535565.1">
    <property type="nucleotide sequence ID" value="NZ_CALHAA010000002.1"/>
</dbReference>
<dbReference type="InterPro" id="IPR022666">
    <property type="entry name" value="Ribosomal_uL2_RNA-bd_dom"/>
</dbReference>
<dbReference type="InterPro" id="IPR012340">
    <property type="entry name" value="NA-bd_OB-fold"/>
</dbReference>
<dbReference type="Proteomes" id="UP001220658">
    <property type="component" value="Unassembled WGS sequence"/>
</dbReference>
<dbReference type="EMBL" id="JAQNCK010000004">
    <property type="protein sequence ID" value="MDC0827580.1"/>
    <property type="molecule type" value="Genomic_DNA"/>
</dbReference>
<proteinExistence type="inferred from homology"/>
<dbReference type="PIRSF" id="PIRSF002158">
    <property type="entry name" value="Ribosomal_L2"/>
    <property type="match status" value="1"/>
</dbReference>
<dbReference type="Pfam" id="PF03947">
    <property type="entry name" value="Ribosomal_L2_C"/>
    <property type="match status" value="1"/>
</dbReference>
<keyword evidence="3 7" id="KW-0694">RNA-binding</keyword>
<evidence type="ECO:0000313" key="11">
    <source>
        <dbReference type="EMBL" id="MDC0827580.1"/>
    </source>
</evidence>
<dbReference type="Pfam" id="PF00181">
    <property type="entry name" value="Ribosomal_L2_N"/>
    <property type="match status" value="1"/>
</dbReference>
<dbReference type="SMART" id="SM01383">
    <property type="entry name" value="Ribosomal_L2"/>
    <property type="match status" value="1"/>
</dbReference>
<reference evidence="13" key="1">
    <citation type="submission" date="2017-04" db="EMBL/GenBank/DDBJ databases">
        <title>Function of individual gut microbiota members based on whole genome sequencing of pure cultures obtained from chicken caecum.</title>
        <authorList>
            <person name="Medvecky M."/>
            <person name="Cejkova D."/>
            <person name="Polansky O."/>
            <person name="Karasova D."/>
            <person name="Kubasova T."/>
            <person name="Cizek A."/>
            <person name="Rychlik I."/>
        </authorList>
    </citation>
    <scope>NUCLEOTIDE SEQUENCE [LARGE SCALE GENOMIC DNA]</scope>
    <source>
        <strain evidence="13">An178</strain>
    </source>
</reference>
<comment type="subunit">
    <text evidence="7">Part of the 50S ribosomal subunit. Forms a bridge to the 30S subunit in the 70S ribosome.</text>
</comment>
<dbReference type="Gene3D" id="2.40.50.140">
    <property type="entry name" value="Nucleic acid-binding proteins"/>
    <property type="match status" value="1"/>
</dbReference>
<dbReference type="SUPFAM" id="SSF50104">
    <property type="entry name" value="Translation proteins SH3-like domain"/>
    <property type="match status" value="1"/>
</dbReference>
<evidence type="ECO:0000259" key="10">
    <source>
        <dbReference type="SMART" id="SM01383"/>
    </source>
</evidence>
<dbReference type="FunFam" id="4.10.950.10:FF:000001">
    <property type="entry name" value="50S ribosomal protein L2"/>
    <property type="match status" value="1"/>
</dbReference>
<reference evidence="12" key="2">
    <citation type="journal article" date="2018" name="BMC Genomics">
        <title>Whole genome sequencing and function prediction of 133 gut anaerobes isolated from chicken caecum in pure cultures.</title>
        <authorList>
            <person name="Medvecky M."/>
            <person name="Cejkova D."/>
            <person name="Polansky O."/>
            <person name="Karasova D."/>
            <person name="Kubasova T."/>
            <person name="Cizek A."/>
            <person name="Rychlik I."/>
        </authorList>
    </citation>
    <scope>NUCLEOTIDE SEQUENCE</scope>
    <source>
        <strain evidence="12">An178</strain>
    </source>
</reference>
<keyword evidence="4 7" id="KW-0689">Ribosomal protein</keyword>
<dbReference type="Gene3D" id="2.30.30.30">
    <property type="match status" value="1"/>
</dbReference>
<feature type="region of interest" description="Disordered" evidence="8">
    <location>
        <begin position="218"/>
        <end position="277"/>
    </location>
</feature>
<dbReference type="PROSITE" id="PS00467">
    <property type="entry name" value="RIBOSOMAL_L2"/>
    <property type="match status" value="1"/>
</dbReference>
<protein>
    <recommendedName>
        <fullName evidence="6 7">Large ribosomal subunit protein uL2</fullName>
    </recommendedName>
</protein>
<dbReference type="InterPro" id="IPR014722">
    <property type="entry name" value="Rib_uL2_dom2"/>
</dbReference>
<dbReference type="InterPro" id="IPR005880">
    <property type="entry name" value="Ribosomal_uL2_bac/org-type"/>
</dbReference>
<feature type="domain" description="Large ribosomal subunit protein uL2 RNA-binding" evidence="10">
    <location>
        <begin position="42"/>
        <end position="118"/>
    </location>
</feature>
<evidence type="ECO:0000256" key="1">
    <source>
        <dbReference type="ARBA" id="ARBA00005636"/>
    </source>
</evidence>
<dbReference type="AlphaFoldDB" id="A0A1Y4LWJ8"/>
<evidence type="ECO:0000256" key="3">
    <source>
        <dbReference type="ARBA" id="ARBA00022884"/>
    </source>
</evidence>
<dbReference type="GO" id="GO:0002181">
    <property type="term" value="P:cytoplasmic translation"/>
    <property type="evidence" value="ECO:0007669"/>
    <property type="project" value="TreeGrafter"/>
</dbReference>
<dbReference type="InterPro" id="IPR008991">
    <property type="entry name" value="Translation_prot_SH3-like_sf"/>
</dbReference>
<evidence type="ECO:0000256" key="2">
    <source>
        <dbReference type="ARBA" id="ARBA00022730"/>
    </source>
</evidence>
<evidence type="ECO:0000313" key="13">
    <source>
        <dbReference type="Proteomes" id="UP000195447"/>
    </source>
</evidence>
<evidence type="ECO:0000313" key="12">
    <source>
        <dbReference type="EMBL" id="OUP60977.1"/>
    </source>
</evidence>
<comment type="caution">
    <text evidence="12">The sequence shown here is derived from an EMBL/GenBank/DDBJ whole genome shotgun (WGS) entry which is preliminary data.</text>
</comment>
<dbReference type="NCBIfam" id="TIGR01171">
    <property type="entry name" value="rplB_bact"/>
    <property type="match status" value="1"/>
</dbReference>
<name>A0A1Y4LWJ8_9FIRM</name>
<evidence type="ECO:0000256" key="4">
    <source>
        <dbReference type="ARBA" id="ARBA00022980"/>
    </source>
</evidence>
<keyword evidence="13" id="KW-1185">Reference proteome</keyword>
<accession>A0A1Y4LWJ8</accession>
<keyword evidence="2 7" id="KW-0699">rRNA-binding</keyword>
<dbReference type="InterPro" id="IPR022671">
    <property type="entry name" value="Ribosomal_uL2_CS"/>
</dbReference>
<dbReference type="InterPro" id="IPR022669">
    <property type="entry name" value="Ribosomal_uL2_C"/>
</dbReference>
<comment type="similarity">
    <text evidence="1 7">Belongs to the universal ribosomal protein uL2 family.</text>
</comment>
<feature type="compositionally biased region" description="Polar residues" evidence="8">
    <location>
        <begin position="42"/>
        <end position="54"/>
    </location>
</feature>
<dbReference type="SUPFAM" id="SSF50249">
    <property type="entry name" value="Nucleic acid-binding proteins"/>
    <property type="match status" value="1"/>
</dbReference>
<sequence length="277" mass="30332">MPIKTYKPTTPGRRGMTSLTYEEITTSKPEKSLLAPLKSKGGRNNTGRITTRHQGSGHKRTYRIIDFKRNKDGIPAKVATIEYDPNRSANIALLNYADGEKRYIIAPKDLKVGMTVISGAEVDIKVGNAMELRNIPEGTFIHNVELKPGKGGQLARSAGCSAQILGIEEKYVTLRLTSGEVRKVLGNCRATVGIVGNEDYSLVNIGKAGRNRWKGIRPTVRGSVMNPNDHPHGGGEGRTPIGRKSPMTPWGKKALGVKTRRNKKASTKLIVRRRNGK</sequence>
<dbReference type="Gene3D" id="4.10.950.10">
    <property type="entry name" value="Ribosomal protein L2, domain 3"/>
    <property type="match status" value="1"/>
</dbReference>
<dbReference type="InterPro" id="IPR014726">
    <property type="entry name" value="Ribosomal_uL2_dom3"/>
</dbReference>
<dbReference type="Proteomes" id="UP000195447">
    <property type="component" value="Unassembled WGS sequence"/>
</dbReference>
<dbReference type="GO" id="GO:0003735">
    <property type="term" value="F:structural constituent of ribosome"/>
    <property type="evidence" value="ECO:0007669"/>
    <property type="project" value="InterPro"/>
</dbReference>
<evidence type="ECO:0000259" key="9">
    <source>
        <dbReference type="SMART" id="SM01382"/>
    </source>
</evidence>
<comment type="function">
    <text evidence="7">One of the primary rRNA binding proteins. Required for association of the 30S and 50S subunits to form the 70S ribosome, for tRNA binding and peptide bond formation. It has been suggested to have peptidyltransferase activity; this is somewhat controversial. Makes several contacts with the 16S rRNA in the 70S ribosome.</text>
</comment>
<dbReference type="GO" id="GO:0019843">
    <property type="term" value="F:rRNA binding"/>
    <property type="evidence" value="ECO:0007669"/>
    <property type="project" value="UniProtKB-UniRule"/>
</dbReference>
<dbReference type="PANTHER" id="PTHR13691:SF5">
    <property type="entry name" value="LARGE RIBOSOMAL SUBUNIT PROTEIN UL2M"/>
    <property type="match status" value="1"/>
</dbReference>
<feature type="compositionally biased region" description="Basic residues" evidence="8">
    <location>
        <begin position="258"/>
        <end position="277"/>
    </location>
</feature>
<reference evidence="11" key="3">
    <citation type="submission" date="2023-01" db="EMBL/GenBank/DDBJ databases">
        <title>Human gut microbiome strain richness.</title>
        <authorList>
            <person name="Chen-Liaw A."/>
        </authorList>
    </citation>
    <scope>NUCLEOTIDE SEQUENCE</scope>
    <source>
        <strain evidence="11">D55st1_G4_D55t1_190419</strain>
    </source>
</reference>
<dbReference type="SMART" id="SM01382">
    <property type="entry name" value="Ribosomal_L2_C"/>
    <property type="match status" value="1"/>
</dbReference>
<evidence type="ECO:0000256" key="7">
    <source>
        <dbReference type="HAMAP-Rule" id="MF_01320"/>
    </source>
</evidence>
<feature type="region of interest" description="Disordered" evidence="8">
    <location>
        <begin position="34"/>
        <end position="58"/>
    </location>
</feature>
<dbReference type="GeneID" id="79875639"/>
<dbReference type="EMBL" id="NFKM01000008">
    <property type="protein sequence ID" value="OUP60977.1"/>
    <property type="molecule type" value="Genomic_DNA"/>
</dbReference>
<dbReference type="GO" id="GO:0016740">
    <property type="term" value="F:transferase activity"/>
    <property type="evidence" value="ECO:0007669"/>
    <property type="project" value="InterPro"/>
</dbReference>
<evidence type="ECO:0000256" key="5">
    <source>
        <dbReference type="ARBA" id="ARBA00023274"/>
    </source>
</evidence>
<gene>
    <name evidence="7 11" type="primary">rplB</name>
    <name evidence="12" type="ORF">B5F14_05345</name>
    <name evidence="11" type="ORF">POG00_02520</name>
</gene>
<organism evidence="12 13">
    <name type="scientific">Faecalitalea cylindroides</name>
    <dbReference type="NCBI Taxonomy" id="39483"/>
    <lineage>
        <taxon>Bacteria</taxon>
        <taxon>Bacillati</taxon>
        <taxon>Bacillota</taxon>
        <taxon>Erysipelotrichia</taxon>
        <taxon>Erysipelotrichales</taxon>
        <taxon>Erysipelotrichaceae</taxon>
        <taxon>Faecalitalea</taxon>
    </lineage>
</organism>
<dbReference type="GO" id="GO:0015934">
    <property type="term" value="C:large ribosomal subunit"/>
    <property type="evidence" value="ECO:0007669"/>
    <property type="project" value="InterPro"/>
</dbReference>
<evidence type="ECO:0000256" key="8">
    <source>
        <dbReference type="SAM" id="MobiDB-lite"/>
    </source>
</evidence>
<evidence type="ECO:0000256" key="6">
    <source>
        <dbReference type="ARBA" id="ARBA00035242"/>
    </source>
</evidence>
<feature type="domain" description="Large ribosomal subunit protein uL2 C-terminal" evidence="9">
    <location>
        <begin position="124"/>
        <end position="253"/>
    </location>
</feature>
<dbReference type="HAMAP" id="MF_01320_B">
    <property type="entry name" value="Ribosomal_uL2_B"/>
    <property type="match status" value="1"/>
</dbReference>
<dbReference type="FunFam" id="2.40.50.140:FF:000003">
    <property type="entry name" value="50S ribosomal protein L2"/>
    <property type="match status" value="1"/>
</dbReference>